<dbReference type="EMBL" id="JAULSR010000001">
    <property type="protein sequence ID" value="KAK0637085.1"/>
    <property type="molecule type" value="Genomic_DNA"/>
</dbReference>
<accession>A0AA40CG75</accession>
<evidence type="ECO:0000256" key="1">
    <source>
        <dbReference type="SAM" id="MobiDB-lite"/>
    </source>
</evidence>
<feature type="region of interest" description="Disordered" evidence="1">
    <location>
        <begin position="120"/>
        <end position="219"/>
    </location>
</feature>
<feature type="compositionally biased region" description="Polar residues" evidence="1">
    <location>
        <begin position="197"/>
        <end position="213"/>
    </location>
</feature>
<dbReference type="AlphaFoldDB" id="A0AA40CG75"/>
<feature type="compositionally biased region" description="Basic and acidic residues" evidence="1">
    <location>
        <begin position="397"/>
        <end position="406"/>
    </location>
</feature>
<dbReference type="Proteomes" id="UP001174934">
    <property type="component" value="Unassembled WGS sequence"/>
</dbReference>
<gene>
    <name evidence="2" type="ORF">B0T17DRAFT_504463</name>
</gene>
<reference evidence="2" key="1">
    <citation type="submission" date="2023-06" db="EMBL/GenBank/DDBJ databases">
        <title>Genome-scale phylogeny and comparative genomics of the fungal order Sordariales.</title>
        <authorList>
            <consortium name="Lawrence Berkeley National Laboratory"/>
            <person name="Hensen N."/>
            <person name="Bonometti L."/>
            <person name="Westerberg I."/>
            <person name="Brannstrom I.O."/>
            <person name="Guillou S."/>
            <person name="Cros-Aarteil S."/>
            <person name="Calhoun S."/>
            <person name="Haridas S."/>
            <person name="Kuo A."/>
            <person name="Mondo S."/>
            <person name="Pangilinan J."/>
            <person name="Riley R."/>
            <person name="LaButti K."/>
            <person name="Andreopoulos B."/>
            <person name="Lipzen A."/>
            <person name="Chen C."/>
            <person name="Yanf M."/>
            <person name="Daum C."/>
            <person name="Ng V."/>
            <person name="Clum A."/>
            <person name="Steindorff A."/>
            <person name="Ohm R."/>
            <person name="Martin F."/>
            <person name="Silar P."/>
            <person name="Natvig D."/>
            <person name="Lalanne C."/>
            <person name="Gautier V."/>
            <person name="Ament-velasquez S.L."/>
            <person name="Kruys A."/>
            <person name="Hutchinson M.I."/>
            <person name="Powell A.J."/>
            <person name="Barry K."/>
            <person name="Miller A.N."/>
            <person name="Grigoriev I.V."/>
            <person name="Debuchy R."/>
            <person name="Gladieux P."/>
            <person name="Thoren M.H."/>
            <person name="Johannesson H."/>
        </authorList>
    </citation>
    <scope>NUCLEOTIDE SEQUENCE</scope>
    <source>
        <strain evidence="2">SMH3391-2</strain>
    </source>
</reference>
<proteinExistence type="predicted"/>
<feature type="region of interest" description="Disordered" evidence="1">
    <location>
        <begin position="387"/>
        <end position="413"/>
    </location>
</feature>
<evidence type="ECO:0000313" key="3">
    <source>
        <dbReference type="Proteomes" id="UP001174934"/>
    </source>
</evidence>
<feature type="compositionally biased region" description="Polar residues" evidence="1">
    <location>
        <begin position="387"/>
        <end position="396"/>
    </location>
</feature>
<organism evidence="2 3">
    <name type="scientific">Bombardia bombarda</name>
    <dbReference type="NCBI Taxonomy" id="252184"/>
    <lineage>
        <taxon>Eukaryota</taxon>
        <taxon>Fungi</taxon>
        <taxon>Dikarya</taxon>
        <taxon>Ascomycota</taxon>
        <taxon>Pezizomycotina</taxon>
        <taxon>Sordariomycetes</taxon>
        <taxon>Sordariomycetidae</taxon>
        <taxon>Sordariales</taxon>
        <taxon>Lasiosphaeriaceae</taxon>
        <taxon>Bombardia</taxon>
    </lineage>
</organism>
<sequence>MASNRTGALPSDYGRFPTMDSYHLDLRGNGSPEVPPPRCEEDWHARLARLQAMNSSIEDRLATEGFPLSADPFVNRKLYEAGIGHYVNSPFNSVSSHDIEAAEALLRDLRRQGHSILQKTASSGAAELPPPSAGASSKHEASGWDASSKHRASGRDKCSWGDPTASSATAKLPPSPTGASYKHRTPDFNTWDFPDTGASSSTAKLTPSSTGASSKHEASNWDTLSIDEETHKCFENCENVYINCDERVMSNGMNSVALQGGGAMDDLPGDDVADCAGTTPASDEDSKSTTSQTASVEAPSDEASVASEDDKEYHRLELMKTAWDRFCYNNGCGGSEETEDDFKTIRTLRNQREVRLAAAMFFSAKSAHLLRASRDAKIEAEMLRSENPSTFAATTDNKSKTSKAQELEDEVDSLEWQAEDLEHGASEMMEYSSKLEDESKELFHKAKLVEEDIEHTKRRAVEKVGKELQAAHRDFREG</sequence>
<evidence type="ECO:0000313" key="2">
    <source>
        <dbReference type="EMBL" id="KAK0637085.1"/>
    </source>
</evidence>
<name>A0AA40CG75_9PEZI</name>
<keyword evidence="3" id="KW-1185">Reference proteome</keyword>
<protein>
    <submittedName>
        <fullName evidence="2">Uncharacterized protein</fullName>
    </submittedName>
</protein>
<comment type="caution">
    <text evidence="2">The sequence shown here is derived from an EMBL/GenBank/DDBJ whole genome shotgun (WGS) entry which is preliminary data.</text>
</comment>
<feature type="region of interest" description="Disordered" evidence="1">
    <location>
        <begin position="260"/>
        <end position="309"/>
    </location>
</feature>